<proteinExistence type="inferred from homology"/>
<dbReference type="SUPFAM" id="SSF55021">
    <property type="entry name" value="ACT-like"/>
    <property type="match status" value="2"/>
</dbReference>
<comment type="caution">
    <text evidence="7">Lacks conserved residue(s) required for the propagation of feature annotation.</text>
</comment>
<dbReference type="Pfam" id="PF01966">
    <property type="entry name" value="HD"/>
    <property type="match status" value="1"/>
</dbReference>
<dbReference type="SUPFAM" id="SSF81301">
    <property type="entry name" value="Nucleotidyltransferase"/>
    <property type="match status" value="1"/>
</dbReference>
<protein>
    <recommendedName>
        <fullName evidence="7">Bifunctional uridylyltransferase/uridylyl-removing enzyme</fullName>
        <shortName evidence="7">UTase/UR</shortName>
    </recommendedName>
    <alternativeName>
        <fullName evidence="7">Bifunctional [protein-PII] modification enzyme</fullName>
    </alternativeName>
    <alternativeName>
        <fullName evidence="7">Bifunctional nitrogen sensor protein</fullName>
    </alternativeName>
    <domain>
        <recommendedName>
            <fullName evidence="7">[Protein-PII] uridylyltransferase</fullName>
            <shortName evidence="7">PII uridylyltransferase</shortName>
            <shortName evidence="7">UTase</shortName>
            <ecNumber evidence="7">2.7.7.59</ecNumber>
        </recommendedName>
    </domain>
    <domain>
        <recommendedName>
            <fullName evidence="7">[Protein-PII]-UMP uridylyl-removing enzyme</fullName>
            <shortName evidence="7">UR</shortName>
            <ecNumber evidence="7">3.1.4.-</ecNumber>
        </recommendedName>
    </domain>
</protein>
<dbReference type="InterPro" id="IPR045865">
    <property type="entry name" value="ACT-like_dom_sf"/>
</dbReference>
<keyword evidence="6 7" id="KW-0511">Multifunctional enzyme</keyword>
<dbReference type="SUPFAM" id="SSF81593">
    <property type="entry name" value="Nucleotidyltransferase substrate binding subunit/domain"/>
    <property type="match status" value="1"/>
</dbReference>
<evidence type="ECO:0000259" key="10">
    <source>
        <dbReference type="PROSITE" id="PS51831"/>
    </source>
</evidence>
<dbReference type="GO" id="GO:0008773">
    <property type="term" value="F:[protein-PII] uridylyltransferase activity"/>
    <property type="evidence" value="ECO:0007669"/>
    <property type="project" value="UniProtKB-UniRule"/>
</dbReference>
<name>A0A252EFP6_9PROT</name>
<dbReference type="EC" id="2.7.7.59" evidence="7"/>
<dbReference type="PIRSF" id="PIRSF006288">
    <property type="entry name" value="PII_uridyltransf"/>
    <property type="match status" value="1"/>
</dbReference>
<evidence type="ECO:0000256" key="6">
    <source>
        <dbReference type="ARBA" id="ARBA00023268"/>
    </source>
</evidence>
<comment type="catalytic activity">
    <reaction evidence="7">
        <text>[protein-PII]-L-tyrosine + UTP = [protein-PII]-uridylyl-L-tyrosine + diphosphate</text>
        <dbReference type="Rhea" id="RHEA:13673"/>
        <dbReference type="Rhea" id="RHEA-COMP:12147"/>
        <dbReference type="Rhea" id="RHEA-COMP:12148"/>
        <dbReference type="ChEBI" id="CHEBI:33019"/>
        <dbReference type="ChEBI" id="CHEBI:46398"/>
        <dbReference type="ChEBI" id="CHEBI:46858"/>
        <dbReference type="ChEBI" id="CHEBI:90602"/>
        <dbReference type="EC" id="2.7.7.59"/>
    </reaction>
</comment>
<evidence type="ECO:0000256" key="1">
    <source>
        <dbReference type="ARBA" id="ARBA00022679"/>
    </source>
</evidence>
<comment type="function">
    <text evidence="7">Modifies, by uridylylation and deuridylylation, the PII regulatory proteins (GlnB and homologs), in response to the nitrogen status of the cell that GlnD senses through the glutamine level. Under low glutamine levels, catalyzes the conversion of the PII proteins and UTP to PII-UMP and PPi, while under higher glutamine levels, GlnD hydrolyzes PII-UMP to PII and UMP (deuridylylation). Thus, controls uridylylation state and activity of the PII proteins, and plays an important role in the regulation of nitrogen metabolism.</text>
</comment>
<comment type="activity regulation">
    <text evidence="7">Uridylyltransferase (UTase) activity is inhibited by glutamine, while glutamine activates uridylyl-removing (UR) activity.</text>
</comment>
<dbReference type="InterPro" id="IPR002912">
    <property type="entry name" value="ACT_dom"/>
</dbReference>
<dbReference type="CDD" id="cd05401">
    <property type="entry name" value="NT_GlnE_GlnD_like"/>
    <property type="match status" value="1"/>
</dbReference>
<dbReference type="SUPFAM" id="SSF109604">
    <property type="entry name" value="HD-domain/PDEase-like"/>
    <property type="match status" value="1"/>
</dbReference>
<dbReference type="CDD" id="cd04899">
    <property type="entry name" value="ACT_ACR-UUR-like_2"/>
    <property type="match status" value="1"/>
</dbReference>
<evidence type="ECO:0000313" key="12">
    <source>
        <dbReference type="Proteomes" id="UP000195072"/>
    </source>
</evidence>
<feature type="domain" description="ACT" evidence="9">
    <location>
        <begin position="800"/>
        <end position="877"/>
    </location>
</feature>
<dbReference type="InterPro" id="IPR002934">
    <property type="entry name" value="Polymerase_NTP_transf_dom"/>
</dbReference>
<dbReference type="InterPro" id="IPR013546">
    <property type="entry name" value="PII_UdlTrfase/GS_AdlTrfase"/>
</dbReference>
<feature type="region of interest" description="Disordered" evidence="8">
    <location>
        <begin position="1"/>
        <end position="24"/>
    </location>
</feature>
<dbReference type="EC" id="3.1.4.-" evidence="7"/>
<gene>
    <name evidence="7" type="primary">glnD</name>
    <name evidence="11" type="ORF">HK16_17755</name>
</gene>
<comment type="domain">
    <text evidence="7">Has four distinct domains: an N-terminal nucleotidyltransferase (NT) domain responsible for UTase activity, a central HD domain that encodes UR activity, and two C-terminal ACT domains that seem to have a role in glutamine sensing.</text>
</comment>
<feature type="domain" description="HD" evidence="10">
    <location>
        <begin position="558"/>
        <end position="680"/>
    </location>
</feature>
<comment type="caution">
    <text evidence="11">The sequence shown here is derived from an EMBL/GenBank/DDBJ whole genome shotgun (WGS) entry which is preliminary data.</text>
</comment>
<keyword evidence="3" id="KW-0677">Repeat</keyword>
<feature type="compositionally biased region" description="Low complexity" evidence="8">
    <location>
        <begin position="14"/>
        <end position="24"/>
    </location>
</feature>
<feature type="region of interest" description="Uridylyltransferase" evidence="7">
    <location>
        <begin position="1"/>
        <end position="408"/>
    </location>
</feature>
<dbReference type="InterPro" id="IPR010043">
    <property type="entry name" value="UTase/UR"/>
</dbReference>
<dbReference type="Gene3D" id="3.30.70.260">
    <property type="match status" value="1"/>
</dbReference>
<dbReference type="Gene3D" id="1.10.3090.10">
    <property type="entry name" value="cca-adding enzyme, domain 2"/>
    <property type="match status" value="1"/>
</dbReference>
<dbReference type="Pfam" id="PF01909">
    <property type="entry name" value="NTP_transf_2"/>
    <property type="match status" value="1"/>
</dbReference>
<reference evidence="11 12" key="1">
    <citation type="submission" date="2014-06" db="EMBL/GenBank/DDBJ databases">
        <authorList>
            <person name="Ju J."/>
            <person name="Zhang J."/>
        </authorList>
    </citation>
    <scope>NUCLEOTIDE SEQUENCE [LARGE SCALE GENOMIC DNA]</scope>
    <source>
        <strain evidence="11">DmL_050</strain>
    </source>
</reference>
<keyword evidence="2 7" id="KW-0548">Nucleotidyltransferase</keyword>
<comment type="cofactor">
    <cofactor evidence="7">
        <name>Mg(2+)</name>
        <dbReference type="ChEBI" id="CHEBI:18420"/>
    </cofactor>
</comment>
<comment type="catalytic activity">
    <reaction evidence="7">
        <text>[protein-PII]-uridylyl-L-tyrosine + H2O = [protein-PII]-L-tyrosine + UMP + H(+)</text>
        <dbReference type="Rhea" id="RHEA:48600"/>
        <dbReference type="Rhea" id="RHEA-COMP:12147"/>
        <dbReference type="Rhea" id="RHEA-COMP:12148"/>
        <dbReference type="ChEBI" id="CHEBI:15377"/>
        <dbReference type="ChEBI" id="CHEBI:15378"/>
        <dbReference type="ChEBI" id="CHEBI:46858"/>
        <dbReference type="ChEBI" id="CHEBI:57865"/>
        <dbReference type="ChEBI" id="CHEBI:90602"/>
    </reaction>
</comment>
<keyword evidence="5 7" id="KW-0460">Magnesium</keyword>
<dbReference type="CDD" id="cd04900">
    <property type="entry name" value="ACT_UUR-like_1"/>
    <property type="match status" value="1"/>
</dbReference>
<dbReference type="InterPro" id="IPR043519">
    <property type="entry name" value="NT_sf"/>
</dbReference>
<dbReference type="EMBL" id="JOOZ01000073">
    <property type="protein sequence ID" value="OUL65237.1"/>
    <property type="molecule type" value="Genomic_DNA"/>
</dbReference>
<dbReference type="GO" id="GO:0008081">
    <property type="term" value="F:phosphoric diester hydrolase activity"/>
    <property type="evidence" value="ECO:0007669"/>
    <property type="project" value="UniProtKB-UniRule"/>
</dbReference>
<evidence type="ECO:0000256" key="2">
    <source>
        <dbReference type="ARBA" id="ARBA00022695"/>
    </source>
</evidence>
<evidence type="ECO:0000259" key="9">
    <source>
        <dbReference type="PROSITE" id="PS51671"/>
    </source>
</evidence>
<dbReference type="SMART" id="SM00471">
    <property type="entry name" value="HDc"/>
    <property type="match status" value="1"/>
</dbReference>
<dbReference type="Pfam" id="PF08335">
    <property type="entry name" value="GlnD_UR_UTase"/>
    <property type="match status" value="1"/>
</dbReference>
<dbReference type="InterPro" id="IPR003607">
    <property type="entry name" value="HD/PDEase_dom"/>
</dbReference>
<comment type="similarity">
    <text evidence="7">Belongs to the GlnD family.</text>
</comment>
<dbReference type="Pfam" id="PF24931">
    <property type="entry name" value="ACT_ACR9_3rd"/>
    <property type="match status" value="1"/>
</dbReference>
<keyword evidence="1 7" id="KW-0808">Transferase</keyword>
<dbReference type="PANTHER" id="PTHR47320:SF1">
    <property type="entry name" value="BIFUNCTIONAL URIDYLYLTRANSFERASE_URIDYLYL-REMOVING ENZYME"/>
    <property type="match status" value="1"/>
</dbReference>
<dbReference type="PROSITE" id="PS51831">
    <property type="entry name" value="HD"/>
    <property type="match status" value="1"/>
</dbReference>
<evidence type="ECO:0000256" key="3">
    <source>
        <dbReference type="ARBA" id="ARBA00022737"/>
    </source>
</evidence>
<evidence type="ECO:0000256" key="8">
    <source>
        <dbReference type="SAM" id="MobiDB-lite"/>
    </source>
</evidence>
<dbReference type="InterPro" id="IPR006674">
    <property type="entry name" value="HD_domain"/>
</dbReference>
<feature type="domain" description="ACT" evidence="9">
    <location>
        <begin position="913"/>
        <end position="996"/>
    </location>
</feature>
<dbReference type="PANTHER" id="PTHR47320">
    <property type="entry name" value="BIFUNCTIONAL URIDYLYLTRANSFERASE/URIDYLYL-REMOVING ENZYME"/>
    <property type="match status" value="1"/>
</dbReference>
<evidence type="ECO:0000256" key="4">
    <source>
        <dbReference type="ARBA" id="ARBA00022801"/>
    </source>
</evidence>
<sequence length="999" mass="111582">MDFHKKDCPQEQNPTAMSTSPAPAAFGQPDVTALALLTPEGLAACLARELRDATPEEAAIPPRDEAVAIFRRYLGRYQADVRSRFEQHVLKGTGAATLIAAFTDVMLRSIVDLALRATGQADGLEEIGAGYRPAGRLVVAATGGYGRGLLAPFSDIDLLFLTEEDNVETAHRLVEYVLYFLWDLGVKVGHATRTISECIEEARKDTTVRTALLDARLLAGDAALFAMFEARYIVACVEAGPAGFIQDKRRERLERHRRFGDSPYLVEPNIKEGRGGLRDLQTLYWMCRNTFGTRHVTDLLAPDFIWMGILTEQEAARARRSWDFLWTVRLHLHYVAGRAEERLTFDMQPVIGARMGYTRHGRQNGVERFMRHYFLTAREVMRLTHVLEPAVLRQAQGPVATAAKPDEAMREAGFTLLDGQILPERGISFDQEPIRMMQLLDWARLRRRPLHPLARHQLIRWERRAVALRDDPEAARIFLDLLCGETTSLEPPRRRKEAAVPEGEGAATAVPSYEQHTPPGHAHWLHILNETGIFGRLIPDWARIVGQMQFDTYHVFTVDEHTIEAVRIMDEVASGRMADEIPVAYELVKGLHSRRALYMAVLLHDIAKGRGGDHSEIGSEIAADLCPRLGMSGEETETVSWLVLHHLLLSHTAFQRDIDDPKTILDVADIVQSPERLRLLLLLTIVDMRAVSSRVWNAWKATLLRELYVRVAEVLAGGLATTERDVRVRHAKEITAEILAEDGVPESDINRFLDLGYAGYWLSFDHETHKRHARLIREADAKDAPLTVEVLPLPARGVTEVTVYTIDVPGLFSKIAGALALAGASIVDARIHTMMHGMALDTFWIQDTAGSAYEETHRLARLSSLIEQALSGQLDIGTEIARAGFGHMPLRMRAIHVPPRVVIDNGASNTYTVIEINGRDRPGLLHDVTAAMSEENLQIASAHITTYGVRAVDVFYVKDLFGLKITDKKRLDEIRDRLLSCMKAAEAEAKALLDARLSA</sequence>
<dbReference type="Proteomes" id="UP000195072">
    <property type="component" value="Unassembled WGS sequence"/>
</dbReference>
<dbReference type="HAMAP" id="MF_00277">
    <property type="entry name" value="PII_uridylyl_transf"/>
    <property type="match status" value="1"/>
</dbReference>
<dbReference type="GO" id="GO:0006808">
    <property type="term" value="P:regulation of nitrogen utilization"/>
    <property type="evidence" value="ECO:0007669"/>
    <property type="project" value="UniProtKB-UniRule"/>
</dbReference>
<dbReference type="Gene3D" id="3.30.460.10">
    <property type="entry name" value="Beta Polymerase, domain 2"/>
    <property type="match status" value="1"/>
</dbReference>
<evidence type="ECO:0000256" key="7">
    <source>
        <dbReference type="HAMAP-Rule" id="MF_00277"/>
    </source>
</evidence>
<evidence type="ECO:0000313" key="11">
    <source>
        <dbReference type="EMBL" id="OUL65237.1"/>
    </source>
</evidence>
<dbReference type="NCBIfam" id="NF003467">
    <property type="entry name" value="PRK05092.1"/>
    <property type="match status" value="1"/>
</dbReference>
<accession>A0A252EFP6</accession>
<dbReference type="PROSITE" id="PS51671">
    <property type="entry name" value="ACT"/>
    <property type="match status" value="2"/>
</dbReference>
<organism evidence="11 12">
    <name type="scientific">Acetobacter senegalensis</name>
    <dbReference type="NCBI Taxonomy" id="446692"/>
    <lineage>
        <taxon>Bacteria</taxon>
        <taxon>Pseudomonadati</taxon>
        <taxon>Pseudomonadota</taxon>
        <taxon>Alphaproteobacteria</taxon>
        <taxon>Acetobacterales</taxon>
        <taxon>Acetobacteraceae</taxon>
        <taxon>Acetobacter</taxon>
    </lineage>
</organism>
<evidence type="ECO:0000256" key="5">
    <source>
        <dbReference type="ARBA" id="ARBA00022842"/>
    </source>
</evidence>
<dbReference type="AlphaFoldDB" id="A0A252EFP6"/>
<keyword evidence="4 7" id="KW-0378">Hydrolase</keyword>